<keyword evidence="8 11" id="KW-0812">Transmembrane</keyword>
<dbReference type="InterPro" id="IPR004485">
    <property type="entry name" value="Cobalamin_biosynth_CobD/CbiB"/>
</dbReference>
<dbReference type="GeneID" id="24807321"/>
<evidence type="ECO:0000256" key="7">
    <source>
        <dbReference type="ARBA" id="ARBA00022573"/>
    </source>
</evidence>
<keyword evidence="7 11" id="KW-0169">Cobalamin biosynthesis</keyword>
<feature type="transmembrane region" description="Helical" evidence="11">
    <location>
        <begin position="90"/>
        <end position="110"/>
    </location>
</feature>
<dbReference type="AlphaFoldDB" id="A0A0E3S9A1"/>
<evidence type="ECO:0000256" key="9">
    <source>
        <dbReference type="ARBA" id="ARBA00022989"/>
    </source>
</evidence>
<dbReference type="KEGG" id="mls:MSLAZ_2487"/>
<comment type="subcellular location">
    <subcellularLocation>
        <location evidence="2 11">Cell membrane</location>
        <topology evidence="2 11">Multi-pass membrane protein</topology>
    </subcellularLocation>
</comment>
<dbReference type="UniPathway" id="UPA00148"/>
<dbReference type="PANTHER" id="PTHR34308">
    <property type="entry name" value="COBALAMIN BIOSYNTHESIS PROTEIN CBIB"/>
    <property type="match status" value="1"/>
</dbReference>
<comment type="pathway">
    <text evidence="3 11">Cofactor biosynthesis; adenosylcobalamin biosynthesis.</text>
</comment>
<name>A0A0E3S9A1_9EURY</name>
<dbReference type="Proteomes" id="UP000033072">
    <property type="component" value="Chromosome"/>
</dbReference>
<accession>A0A0E3S9A1</accession>
<feature type="transmembrane region" description="Helical" evidence="11">
    <location>
        <begin position="28"/>
        <end position="47"/>
    </location>
</feature>
<evidence type="ECO:0000256" key="3">
    <source>
        <dbReference type="ARBA" id="ARBA00004953"/>
    </source>
</evidence>
<dbReference type="Pfam" id="PF03186">
    <property type="entry name" value="CobD_Cbib"/>
    <property type="match status" value="1"/>
</dbReference>
<gene>
    <name evidence="11" type="primary">cobD</name>
    <name evidence="12" type="ORF">MSLAZ_2487</name>
</gene>
<feature type="transmembrane region" description="Helical" evidence="11">
    <location>
        <begin position="168"/>
        <end position="185"/>
    </location>
</feature>
<evidence type="ECO:0000313" key="12">
    <source>
        <dbReference type="EMBL" id="AKB75748.1"/>
    </source>
</evidence>
<feature type="transmembrane region" description="Helical" evidence="11">
    <location>
        <begin position="307"/>
        <end position="331"/>
    </location>
</feature>
<dbReference type="STRING" id="1434111.MSLAZ_2487"/>
<dbReference type="GO" id="GO:0015420">
    <property type="term" value="F:ABC-type vitamin B12 transporter activity"/>
    <property type="evidence" value="ECO:0007669"/>
    <property type="project" value="UniProtKB-UniRule"/>
</dbReference>
<keyword evidence="6 11" id="KW-1003">Cell membrane</keyword>
<evidence type="ECO:0000256" key="10">
    <source>
        <dbReference type="ARBA" id="ARBA00023136"/>
    </source>
</evidence>
<keyword evidence="9 11" id="KW-1133">Transmembrane helix</keyword>
<dbReference type="HAMAP" id="MF_00024">
    <property type="entry name" value="CobD_CbiB"/>
    <property type="match status" value="1"/>
</dbReference>
<dbReference type="EMBL" id="CP009515">
    <property type="protein sequence ID" value="AKB75748.1"/>
    <property type="molecule type" value="Genomic_DNA"/>
</dbReference>
<evidence type="ECO:0000256" key="1">
    <source>
        <dbReference type="ARBA" id="ARBA00003384"/>
    </source>
</evidence>
<evidence type="ECO:0000256" key="11">
    <source>
        <dbReference type="HAMAP-Rule" id="MF_00024"/>
    </source>
</evidence>
<dbReference type="NCBIfam" id="NF002281">
    <property type="entry name" value="PRK01209.2-5"/>
    <property type="match status" value="1"/>
</dbReference>
<protein>
    <recommendedName>
        <fullName evidence="5 11">Probable cobalamin biosynthesis protein CobD</fullName>
    </recommendedName>
</protein>
<dbReference type="HOGENOM" id="CLU_054212_0_2_2"/>
<keyword evidence="13" id="KW-1185">Reference proteome</keyword>
<dbReference type="OrthoDB" id="46105at2157"/>
<dbReference type="PATRIC" id="fig|1434111.4.peg.3300"/>
<evidence type="ECO:0000256" key="2">
    <source>
        <dbReference type="ARBA" id="ARBA00004651"/>
    </source>
</evidence>
<evidence type="ECO:0000256" key="4">
    <source>
        <dbReference type="ARBA" id="ARBA00006263"/>
    </source>
</evidence>
<organism evidence="12 13">
    <name type="scientific">Methanosarcina lacustris Z-7289</name>
    <dbReference type="NCBI Taxonomy" id="1434111"/>
    <lineage>
        <taxon>Archaea</taxon>
        <taxon>Methanobacteriati</taxon>
        <taxon>Methanobacteriota</taxon>
        <taxon>Stenosarchaea group</taxon>
        <taxon>Methanomicrobia</taxon>
        <taxon>Methanosarcinales</taxon>
        <taxon>Methanosarcinaceae</taxon>
        <taxon>Methanosarcina</taxon>
    </lineage>
</organism>
<dbReference type="GO" id="GO:0048472">
    <property type="term" value="F:threonine-phosphate decarboxylase activity"/>
    <property type="evidence" value="ECO:0007669"/>
    <property type="project" value="InterPro"/>
</dbReference>
<reference evidence="12 13" key="1">
    <citation type="submission" date="2014-07" db="EMBL/GenBank/DDBJ databases">
        <title>Methanogenic archaea and the global carbon cycle.</title>
        <authorList>
            <person name="Henriksen J.R."/>
            <person name="Luke J."/>
            <person name="Reinhart S."/>
            <person name="Benedict M.N."/>
            <person name="Youngblut N.D."/>
            <person name="Metcalf M.E."/>
            <person name="Whitaker R.J."/>
            <person name="Metcalf W.W."/>
        </authorList>
    </citation>
    <scope>NUCLEOTIDE SEQUENCE [LARGE SCALE GENOMIC DNA]</scope>
    <source>
        <strain evidence="12 13">Z-7289</strain>
    </source>
</reference>
<dbReference type="RefSeq" id="WP_048127506.1">
    <property type="nucleotide sequence ID" value="NZ_CP009515.1"/>
</dbReference>
<dbReference type="PANTHER" id="PTHR34308:SF1">
    <property type="entry name" value="COBALAMIN BIOSYNTHESIS PROTEIN CBIB"/>
    <property type="match status" value="1"/>
</dbReference>
<comment type="function">
    <text evidence="1 11">Converts cobyric acid to cobinamide by the addition of aminopropanol on the F carboxylic group.</text>
</comment>
<feature type="transmembrane region" description="Helical" evidence="11">
    <location>
        <begin position="219"/>
        <end position="238"/>
    </location>
</feature>
<evidence type="ECO:0000256" key="6">
    <source>
        <dbReference type="ARBA" id="ARBA00022475"/>
    </source>
</evidence>
<evidence type="ECO:0000256" key="8">
    <source>
        <dbReference type="ARBA" id="ARBA00022692"/>
    </source>
</evidence>
<evidence type="ECO:0000256" key="5">
    <source>
        <dbReference type="ARBA" id="ARBA00016185"/>
    </source>
</evidence>
<proteinExistence type="inferred from homology"/>
<dbReference type="GO" id="GO:0005886">
    <property type="term" value="C:plasma membrane"/>
    <property type="evidence" value="ECO:0007669"/>
    <property type="project" value="UniProtKB-SubCell"/>
</dbReference>
<sequence>MIIPDSGHLALVLLLAAAIDIVFGEPPAAVHPVVWIGKLISFLKNAAPKTHRKLYGTAMALCCVFLASLLGYSVLYITAIFAAFPGIPGILALFIEAYFLKATFAINCLLSPARKIYKHLEENQLGKVRELLPIYVSRNTSKLTKTQMSSAVIESVSENYVDGILSPIFYYALFGELGLVAAYAFKAISTLDSMVGYKIEPYRELGYFSAKSDDVLNWIPARISVIFILAAAFTVSLFPKNGRKINPLDSIKTALEDGMKTPSPNSGYPMAATAGALGVKLEKPDTYVLGALYPPTEVKDIKRVSQLIAIASGFSLVAFVAVIQIMGVYLYL</sequence>
<dbReference type="GO" id="GO:0009236">
    <property type="term" value="P:cobalamin biosynthetic process"/>
    <property type="evidence" value="ECO:0007669"/>
    <property type="project" value="UniProtKB-UniRule"/>
</dbReference>
<feature type="transmembrane region" description="Helical" evidence="11">
    <location>
        <begin position="59"/>
        <end position="84"/>
    </location>
</feature>
<keyword evidence="10 11" id="KW-0472">Membrane</keyword>
<evidence type="ECO:0000313" key="13">
    <source>
        <dbReference type="Proteomes" id="UP000033072"/>
    </source>
</evidence>
<comment type="similarity">
    <text evidence="4 11">Belongs to the CobD/CbiB family.</text>
</comment>
<dbReference type="NCBIfam" id="TIGR00380">
    <property type="entry name" value="cobal_cbiB"/>
    <property type="match status" value="1"/>
</dbReference>